<dbReference type="Proteomes" id="UP001165080">
    <property type="component" value="Unassembled WGS sequence"/>
</dbReference>
<keyword evidence="3" id="KW-1185">Reference proteome</keyword>
<evidence type="ECO:0000256" key="1">
    <source>
        <dbReference type="SAM" id="Phobius"/>
    </source>
</evidence>
<evidence type="ECO:0000313" key="3">
    <source>
        <dbReference type="Proteomes" id="UP001165080"/>
    </source>
</evidence>
<evidence type="ECO:0000313" key="2">
    <source>
        <dbReference type="EMBL" id="GLC61542.1"/>
    </source>
</evidence>
<reference evidence="2 3" key="1">
    <citation type="journal article" date="2023" name="Commun. Biol.">
        <title>Reorganization of the ancestral sex-determining regions during the evolution of trioecy in Pleodorina starrii.</title>
        <authorList>
            <person name="Takahashi K."/>
            <person name="Suzuki S."/>
            <person name="Kawai-Toyooka H."/>
            <person name="Yamamoto K."/>
            <person name="Hamaji T."/>
            <person name="Ootsuki R."/>
            <person name="Yamaguchi H."/>
            <person name="Kawachi M."/>
            <person name="Higashiyama T."/>
            <person name="Nozaki H."/>
        </authorList>
    </citation>
    <scope>NUCLEOTIDE SEQUENCE [LARGE SCALE GENOMIC DNA]</scope>
    <source>
        <strain evidence="2 3">NIES-4479</strain>
    </source>
</reference>
<protein>
    <submittedName>
        <fullName evidence="2">Uncharacterized protein</fullName>
    </submittedName>
</protein>
<gene>
    <name evidence="2" type="primary">PLEST010480</name>
    <name evidence="2" type="ORF">PLESTB_001767800</name>
</gene>
<accession>A0A9W6F9M3</accession>
<proteinExistence type="predicted"/>
<name>A0A9W6F9M3_9CHLO</name>
<keyword evidence="1" id="KW-1133">Transmembrane helix</keyword>
<dbReference type="EMBL" id="BRXU01000047">
    <property type="protein sequence ID" value="GLC61542.1"/>
    <property type="molecule type" value="Genomic_DNA"/>
</dbReference>
<keyword evidence="1" id="KW-0472">Membrane</keyword>
<sequence length="139" mass="14581">MPCRGGVWGVSVPRALQTSLRGYPAAFSTTFASKLLELGFGAAVGRETGRRGVCQEWMGMGGGGWAECFGAFAGGRAGGREGGREGETWGSSLHLAAQKQRTNGPLWALCGIEPWLGSSGVCWLLLICFGVLARRTKAS</sequence>
<comment type="caution">
    <text evidence="2">The sequence shown here is derived from an EMBL/GenBank/DDBJ whole genome shotgun (WGS) entry which is preliminary data.</text>
</comment>
<keyword evidence="1" id="KW-0812">Transmembrane</keyword>
<dbReference type="AlphaFoldDB" id="A0A9W6F9M3"/>
<feature type="transmembrane region" description="Helical" evidence="1">
    <location>
        <begin position="115"/>
        <end position="133"/>
    </location>
</feature>
<organism evidence="2 3">
    <name type="scientific">Pleodorina starrii</name>
    <dbReference type="NCBI Taxonomy" id="330485"/>
    <lineage>
        <taxon>Eukaryota</taxon>
        <taxon>Viridiplantae</taxon>
        <taxon>Chlorophyta</taxon>
        <taxon>core chlorophytes</taxon>
        <taxon>Chlorophyceae</taxon>
        <taxon>CS clade</taxon>
        <taxon>Chlamydomonadales</taxon>
        <taxon>Volvocaceae</taxon>
        <taxon>Pleodorina</taxon>
    </lineage>
</organism>